<dbReference type="Proteomes" id="UP000807306">
    <property type="component" value="Unassembled WGS sequence"/>
</dbReference>
<feature type="transmembrane region" description="Helical" evidence="6">
    <location>
        <begin position="206"/>
        <end position="224"/>
    </location>
</feature>
<dbReference type="PANTHER" id="PTHR21324:SF2">
    <property type="entry name" value="EG:22E5.9 PROTEIN"/>
    <property type="match status" value="1"/>
</dbReference>
<dbReference type="OrthoDB" id="10032492at2759"/>
<evidence type="ECO:0000256" key="2">
    <source>
        <dbReference type="ARBA" id="ARBA00022692"/>
    </source>
</evidence>
<feature type="transmembrane region" description="Helical" evidence="6">
    <location>
        <begin position="135"/>
        <end position="153"/>
    </location>
</feature>
<dbReference type="InterPro" id="IPR019402">
    <property type="entry name" value="CWH43_N"/>
</dbReference>
<feature type="compositionally biased region" description="Low complexity" evidence="5">
    <location>
        <begin position="265"/>
        <end position="274"/>
    </location>
</feature>
<comment type="subcellular location">
    <subcellularLocation>
        <location evidence="1">Endomembrane system</location>
        <topology evidence="1">Multi-pass membrane protein</topology>
    </subcellularLocation>
</comment>
<evidence type="ECO:0000256" key="4">
    <source>
        <dbReference type="ARBA" id="ARBA00023136"/>
    </source>
</evidence>
<dbReference type="GO" id="GO:0012505">
    <property type="term" value="C:endomembrane system"/>
    <property type="evidence" value="ECO:0007669"/>
    <property type="project" value="UniProtKB-SubCell"/>
</dbReference>
<feature type="transmembrane region" description="Helical" evidence="6">
    <location>
        <begin position="12"/>
        <end position="37"/>
    </location>
</feature>
<accession>A0A9P6ERT9</accession>
<keyword evidence="2 6" id="KW-0812">Transmembrane</keyword>
<dbReference type="AlphaFoldDB" id="A0A9P6ERT9"/>
<evidence type="ECO:0000256" key="1">
    <source>
        <dbReference type="ARBA" id="ARBA00004127"/>
    </source>
</evidence>
<evidence type="ECO:0000256" key="5">
    <source>
        <dbReference type="SAM" id="MobiDB-lite"/>
    </source>
</evidence>
<feature type="transmembrane region" description="Helical" evidence="6">
    <location>
        <begin position="102"/>
        <end position="123"/>
    </location>
</feature>
<evidence type="ECO:0000313" key="9">
    <source>
        <dbReference type="Proteomes" id="UP000807306"/>
    </source>
</evidence>
<dbReference type="Pfam" id="PF10277">
    <property type="entry name" value="Frag1"/>
    <property type="match status" value="1"/>
</dbReference>
<feature type="domain" description="CWH43-like N-terminal" evidence="7">
    <location>
        <begin position="15"/>
        <end position="228"/>
    </location>
</feature>
<keyword evidence="4 6" id="KW-0472">Membrane</keyword>
<reference evidence="8" key="1">
    <citation type="submission" date="2020-11" db="EMBL/GenBank/DDBJ databases">
        <authorList>
            <consortium name="DOE Joint Genome Institute"/>
            <person name="Ahrendt S."/>
            <person name="Riley R."/>
            <person name="Andreopoulos W."/>
            <person name="Labutti K."/>
            <person name="Pangilinan J."/>
            <person name="Ruiz-Duenas F.J."/>
            <person name="Barrasa J.M."/>
            <person name="Sanchez-Garcia M."/>
            <person name="Camarero S."/>
            <person name="Miyauchi S."/>
            <person name="Serrano A."/>
            <person name="Linde D."/>
            <person name="Babiker R."/>
            <person name="Drula E."/>
            <person name="Ayuso-Fernandez I."/>
            <person name="Pacheco R."/>
            <person name="Padilla G."/>
            <person name="Ferreira P."/>
            <person name="Barriuso J."/>
            <person name="Kellner H."/>
            <person name="Castanera R."/>
            <person name="Alfaro M."/>
            <person name="Ramirez L."/>
            <person name="Pisabarro A.G."/>
            <person name="Kuo A."/>
            <person name="Tritt A."/>
            <person name="Lipzen A."/>
            <person name="He G."/>
            <person name="Yan M."/>
            <person name="Ng V."/>
            <person name="Cullen D."/>
            <person name="Martin F."/>
            <person name="Rosso M.-N."/>
            <person name="Henrissat B."/>
            <person name="Hibbett D."/>
            <person name="Martinez A.T."/>
            <person name="Grigoriev I.V."/>
        </authorList>
    </citation>
    <scope>NUCLEOTIDE SEQUENCE</scope>
    <source>
        <strain evidence="8">CBS 506.95</strain>
    </source>
</reference>
<proteinExistence type="predicted"/>
<dbReference type="PANTHER" id="PTHR21324">
    <property type="entry name" value="FASTING-INDUCIBLE INTEGRAL MEMBRANE PROTEIN TM6P1-RELATED"/>
    <property type="match status" value="1"/>
</dbReference>
<evidence type="ECO:0000313" key="8">
    <source>
        <dbReference type="EMBL" id="KAF9533770.1"/>
    </source>
</evidence>
<protein>
    <submittedName>
        <fullName evidence="8">Frag1/DRAM/Sfk1 family-domain-containing protein</fullName>
    </submittedName>
</protein>
<name>A0A9P6ERT9_9AGAR</name>
<feature type="transmembrane region" description="Helical" evidence="6">
    <location>
        <begin position="173"/>
        <end position="194"/>
    </location>
</feature>
<sequence>MALLPLRYQHWTHVWLPILGAFIWFGTLLSMLITWLATGRPRYPSQDGSIAYISDVGASYLKPLFIVGCCITAVCFFLSLAVERWLRHAGRLMPNMRTRERVLGSLAVFGAFIGGAGLVLLSIFDTARYTKAHRVFLLVFMLGVALSAIFTVLEYRWISKAYKDIEHLKKAYILKMVIASILILLAVGFAIALFSKSSSATNAGAILEWIISFGFTFYLLTFYLDLRKAKNVQKGELKGYNGRRNRRSRDIEMNHGRHGHGHSPGGSTLSGTIH</sequence>
<dbReference type="GO" id="GO:0005886">
    <property type="term" value="C:plasma membrane"/>
    <property type="evidence" value="ECO:0007669"/>
    <property type="project" value="TreeGrafter"/>
</dbReference>
<gene>
    <name evidence="8" type="ORF">CPB83DRAFT_757141</name>
</gene>
<dbReference type="InterPro" id="IPR050911">
    <property type="entry name" value="DRAM/TMEM150_Autophagy_Mod"/>
</dbReference>
<keyword evidence="3 6" id="KW-1133">Transmembrane helix</keyword>
<dbReference type="EMBL" id="MU157827">
    <property type="protein sequence ID" value="KAF9533770.1"/>
    <property type="molecule type" value="Genomic_DNA"/>
</dbReference>
<evidence type="ECO:0000256" key="3">
    <source>
        <dbReference type="ARBA" id="ARBA00022989"/>
    </source>
</evidence>
<keyword evidence="9" id="KW-1185">Reference proteome</keyword>
<feature type="transmembrane region" description="Helical" evidence="6">
    <location>
        <begin position="64"/>
        <end position="82"/>
    </location>
</feature>
<evidence type="ECO:0000256" key="6">
    <source>
        <dbReference type="SAM" id="Phobius"/>
    </source>
</evidence>
<feature type="region of interest" description="Disordered" evidence="5">
    <location>
        <begin position="252"/>
        <end position="274"/>
    </location>
</feature>
<comment type="caution">
    <text evidence="8">The sequence shown here is derived from an EMBL/GenBank/DDBJ whole genome shotgun (WGS) entry which is preliminary data.</text>
</comment>
<evidence type="ECO:0000259" key="7">
    <source>
        <dbReference type="Pfam" id="PF10277"/>
    </source>
</evidence>
<organism evidence="8 9">
    <name type="scientific">Crepidotus variabilis</name>
    <dbReference type="NCBI Taxonomy" id="179855"/>
    <lineage>
        <taxon>Eukaryota</taxon>
        <taxon>Fungi</taxon>
        <taxon>Dikarya</taxon>
        <taxon>Basidiomycota</taxon>
        <taxon>Agaricomycotina</taxon>
        <taxon>Agaricomycetes</taxon>
        <taxon>Agaricomycetidae</taxon>
        <taxon>Agaricales</taxon>
        <taxon>Agaricineae</taxon>
        <taxon>Crepidotaceae</taxon>
        <taxon>Crepidotus</taxon>
    </lineage>
</organism>